<evidence type="ECO:0000313" key="3">
    <source>
        <dbReference type="Proteomes" id="UP000325395"/>
    </source>
</evidence>
<evidence type="ECO:0008006" key="4">
    <source>
        <dbReference type="Google" id="ProtNLM"/>
    </source>
</evidence>
<dbReference type="EMBL" id="ML735729">
    <property type="protein sequence ID" value="KAE8418220.1"/>
    <property type="molecule type" value="Genomic_DNA"/>
</dbReference>
<accession>A0ABQ6WME8</accession>
<protein>
    <recommendedName>
        <fullName evidence="4">Secreted peptide</fullName>
    </recommendedName>
</protein>
<reference evidence="2 3" key="1">
    <citation type="submission" date="2019-04" db="EMBL/GenBank/DDBJ databases">
        <authorList>
            <consortium name="DOE Joint Genome Institute"/>
            <person name="Mondo S."/>
            <person name="Kjaerbolling I."/>
            <person name="Vesth T."/>
            <person name="Frisvad J.C."/>
            <person name="Nybo J.L."/>
            <person name="Theobald S."/>
            <person name="Kildgaard S."/>
            <person name="Isbrandt T."/>
            <person name="Kuo A."/>
            <person name="Sato A."/>
            <person name="Lyhne E.K."/>
            <person name="Kogle M.E."/>
            <person name="Wiebenga A."/>
            <person name="Kun R.S."/>
            <person name="Lubbers R.J."/>
            <person name="Makela M.R."/>
            <person name="Barry K."/>
            <person name="Chovatia M."/>
            <person name="Clum A."/>
            <person name="Daum C."/>
            <person name="Haridas S."/>
            <person name="He G."/>
            <person name="LaButti K."/>
            <person name="Lipzen A."/>
            <person name="Riley R."/>
            <person name="Salamov A."/>
            <person name="Simmons B.A."/>
            <person name="Magnuson J.K."/>
            <person name="Henrissat B."/>
            <person name="Mortensen U.H."/>
            <person name="Larsen T.O."/>
            <person name="Devries R.P."/>
            <person name="Grigoriev I.V."/>
            <person name="Machida M."/>
            <person name="Baker S.E."/>
            <person name="Andersen M.R."/>
            <person name="Cantor M.N."/>
            <person name="Hua S.X."/>
        </authorList>
    </citation>
    <scope>NUCLEOTIDE SEQUENCE [LARGE SCALE GENOMIC DNA]</scope>
    <source>
        <strain evidence="2 3">CBS 117616</strain>
    </source>
</reference>
<gene>
    <name evidence="2" type="ORF">BDV36DRAFT_254854</name>
</gene>
<proteinExistence type="predicted"/>
<evidence type="ECO:0000256" key="1">
    <source>
        <dbReference type="SAM" id="Phobius"/>
    </source>
</evidence>
<keyword evidence="3" id="KW-1185">Reference proteome</keyword>
<name>A0ABQ6WME8_9EURO</name>
<organism evidence="2 3">
    <name type="scientific">Aspergillus pseudocaelatus</name>
    <dbReference type="NCBI Taxonomy" id="1825620"/>
    <lineage>
        <taxon>Eukaryota</taxon>
        <taxon>Fungi</taxon>
        <taxon>Dikarya</taxon>
        <taxon>Ascomycota</taxon>
        <taxon>Pezizomycotina</taxon>
        <taxon>Eurotiomycetes</taxon>
        <taxon>Eurotiomycetidae</taxon>
        <taxon>Eurotiales</taxon>
        <taxon>Aspergillaceae</taxon>
        <taxon>Aspergillus</taxon>
        <taxon>Aspergillus subgen. Circumdati</taxon>
    </lineage>
</organism>
<sequence>MLVPLLFYVLAFDRSFLSFFLSFFFLLHRSVLIPCYASFRISSYHTFIFSLPLPFSSPVRTTCW</sequence>
<feature type="transmembrane region" description="Helical" evidence="1">
    <location>
        <begin position="6"/>
        <end position="27"/>
    </location>
</feature>
<keyword evidence="1" id="KW-1133">Transmembrane helix</keyword>
<evidence type="ECO:0000313" key="2">
    <source>
        <dbReference type="EMBL" id="KAE8418220.1"/>
    </source>
</evidence>
<dbReference type="Proteomes" id="UP000325395">
    <property type="component" value="Unassembled WGS sequence"/>
</dbReference>
<keyword evidence="1" id="KW-0472">Membrane</keyword>
<keyword evidence="1" id="KW-0812">Transmembrane</keyword>